<dbReference type="PANTHER" id="PTHR11439">
    <property type="entry name" value="GAG-POL-RELATED RETROTRANSPOSON"/>
    <property type="match status" value="1"/>
</dbReference>
<evidence type="ECO:0000313" key="2">
    <source>
        <dbReference type="EMBL" id="GFC89806.1"/>
    </source>
</evidence>
<feature type="domain" description="Reverse transcriptase Ty1/copia-type" evidence="1">
    <location>
        <begin position="2"/>
        <end position="79"/>
    </location>
</feature>
<feature type="non-terminal residue" evidence="2">
    <location>
        <position position="1"/>
    </location>
</feature>
<dbReference type="Pfam" id="PF07727">
    <property type="entry name" value="RVT_2"/>
    <property type="match status" value="1"/>
</dbReference>
<dbReference type="EMBL" id="BKCJ011122883">
    <property type="protein sequence ID" value="GFC89806.1"/>
    <property type="molecule type" value="Genomic_DNA"/>
</dbReference>
<feature type="non-terminal residue" evidence="2">
    <location>
        <position position="170"/>
    </location>
</feature>
<gene>
    <name evidence="2" type="ORF">Tci_861776</name>
</gene>
<proteinExistence type="predicted"/>
<dbReference type="AlphaFoldDB" id="A0A699RV71"/>
<sequence>IIYVDDMVITGNDEEEIKRLKEGLFTEFKMKDLGNLKYFLGMEVLRSPKGIFIYQKKYILYLLAKIGMINCKPADTPMMINQKLFMEKKAKLADRNRYQRLVGKMIYMSHTRPDIAYAVGVMYTDADWAGDKGNRRSTSGYFSLVGGNLVTCRSKKQKVVSLSSAEAEFR</sequence>
<reference evidence="2" key="1">
    <citation type="journal article" date="2019" name="Sci. Rep.">
        <title>Draft genome of Tanacetum cinerariifolium, the natural source of mosquito coil.</title>
        <authorList>
            <person name="Yamashiro T."/>
            <person name="Shiraishi A."/>
            <person name="Satake H."/>
            <person name="Nakayama K."/>
        </authorList>
    </citation>
    <scope>NUCLEOTIDE SEQUENCE</scope>
</reference>
<dbReference type="InterPro" id="IPR043502">
    <property type="entry name" value="DNA/RNA_pol_sf"/>
</dbReference>
<name>A0A699RV71_TANCI</name>
<keyword evidence="2" id="KW-0548">Nucleotidyltransferase</keyword>
<accession>A0A699RV71</accession>
<dbReference type="InterPro" id="IPR013103">
    <property type="entry name" value="RVT_2"/>
</dbReference>
<keyword evidence="2" id="KW-0808">Transferase</keyword>
<keyword evidence="2" id="KW-0695">RNA-directed DNA polymerase</keyword>
<protein>
    <submittedName>
        <fullName evidence="2">Putative reverse transcriptase, RNA-dependent DNA polymerase</fullName>
    </submittedName>
</protein>
<dbReference type="SUPFAM" id="SSF56672">
    <property type="entry name" value="DNA/RNA polymerases"/>
    <property type="match status" value="1"/>
</dbReference>
<dbReference type="GO" id="GO:0003964">
    <property type="term" value="F:RNA-directed DNA polymerase activity"/>
    <property type="evidence" value="ECO:0007669"/>
    <property type="project" value="UniProtKB-KW"/>
</dbReference>
<dbReference type="PANTHER" id="PTHR11439:SF467">
    <property type="entry name" value="INTEGRASE CATALYTIC DOMAIN-CONTAINING PROTEIN"/>
    <property type="match status" value="1"/>
</dbReference>
<organism evidence="2">
    <name type="scientific">Tanacetum cinerariifolium</name>
    <name type="common">Dalmatian daisy</name>
    <name type="synonym">Chrysanthemum cinerariifolium</name>
    <dbReference type="NCBI Taxonomy" id="118510"/>
    <lineage>
        <taxon>Eukaryota</taxon>
        <taxon>Viridiplantae</taxon>
        <taxon>Streptophyta</taxon>
        <taxon>Embryophyta</taxon>
        <taxon>Tracheophyta</taxon>
        <taxon>Spermatophyta</taxon>
        <taxon>Magnoliopsida</taxon>
        <taxon>eudicotyledons</taxon>
        <taxon>Gunneridae</taxon>
        <taxon>Pentapetalae</taxon>
        <taxon>asterids</taxon>
        <taxon>campanulids</taxon>
        <taxon>Asterales</taxon>
        <taxon>Asteraceae</taxon>
        <taxon>Asteroideae</taxon>
        <taxon>Anthemideae</taxon>
        <taxon>Anthemidinae</taxon>
        <taxon>Tanacetum</taxon>
    </lineage>
</organism>
<dbReference type="CDD" id="cd09272">
    <property type="entry name" value="RNase_HI_RT_Ty1"/>
    <property type="match status" value="1"/>
</dbReference>
<comment type="caution">
    <text evidence="2">The sequence shown here is derived from an EMBL/GenBank/DDBJ whole genome shotgun (WGS) entry which is preliminary data.</text>
</comment>
<evidence type="ECO:0000259" key="1">
    <source>
        <dbReference type="Pfam" id="PF07727"/>
    </source>
</evidence>